<dbReference type="EMBL" id="JBHLTS010000079">
    <property type="protein sequence ID" value="MFC0518494.1"/>
    <property type="molecule type" value="Genomic_DNA"/>
</dbReference>
<dbReference type="Pfam" id="PF14905">
    <property type="entry name" value="OMP_b-brl_3"/>
    <property type="match status" value="1"/>
</dbReference>
<evidence type="ECO:0000259" key="2">
    <source>
        <dbReference type="Pfam" id="PF14905"/>
    </source>
</evidence>
<accession>A0ABV6LGC0</accession>
<feature type="signal peptide" evidence="1">
    <location>
        <begin position="1"/>
        <end position="19"/>
    </location>
</feature>
<dbReference type="InterPro" id="IPR041700">
    <property type="entry name" value="OMP_b-brl_3"/>
</dbReference>
<dbReference type="RefSeq" id="WP_377026211.1">
    <property type="nucleotide sequence ID" value="NZ_JBHLTS010000079.1"/>
</dbReference>
<keyword evidence="4" id="KW-1185">Reference proteome</keyword>
<name>A0ABV6LGC0_9SPHI</name>
<feature type="chain" id="PRO_5046201506" evidence="1">
    <location>
        <begin position="20"/>
        <end position="899"/>
    </location>
</feature>
<evidence type="ECO:0000256" key="1">
    <source>
        <dbReference type="SAM" id="SignalP"/>
    </source>
</evidence>
<keyword evidence="1" id="KW-0732">Signal</keyword>
<gene>
    <name evidence="3" type="ORF">ACFFGT_30040</name>
</gene>
<sequence>MKTTFLSLILLCLFSGSFAQNRVTIKGKVTDSLNKQPLELSTVAMVDLKDTTLIAYTLSKKNGDFELQRLPVDKQVRLVVSFAGYKSYIHNFNFKKGEIIDLGNVALNSKMLDEVVVRAERVPIKMKKDTIEFDAAAFKTRPNAAVEELLKKLPGVQVDGDGTITVNGKQVSKLLIDGKQFFGSDPKIATKNLDAAIVAQVQVYDDRENDPDHLVSETQVQKIINIKLKKAIKKSIFGKVFGGVGSRDRYEAGGLFNMFRDTLQVSFIGLSNNLNHTAFSREELNSEGGFDRSGGNTSFNGGRGWGGGIEKITSGGFNLNQNYGEKLKLNLQYFYTQRNNVNESANFQQQFLKDTTLLTRASNSRYSNSYVHTVSGLVEWKPDTIRNLRYNPSLNYNSNNNTSTAAGSTSNNFGMPVNQSVSNSMGDGHSTQFNQSFYFHKRSRNKSKESFTISHNLSINPNHNSNFNNNDVVNYQHPELSDSLHRLSVRTSNNASGNLDFSYRYPVTKKLVVDVTTSGIYNKTSDQVFTYDRKTGGFDSLLNNQSSDLKRDQWTENIKPGITYQLNKKTQIIAGLNTQWQQINNNFVTSRLIQNYFFLLPTIRIEAYGVSFSYERRVNQPGVSSLQPITIVYSPLYSYTGNPNLVPSTSNNYNFNFFKYFNNSQLGVYTYGSVYSQKNMTVTQQTIRSDGAQSNTTVNRDGRPNYNFSIGVFKRFKKIKEWQLNSSTSFYGNYYQNLNLLNNVEGWQNTFSYGVRENIGVNWKDVIDLNTGFGFNQSNTKYRYDDFRNIKVGTYNVSNSLVVRLPKKIIWETKQDFNYNSQVAAGFKKGVNVVSSSLALQMLKKDRGELKLSVYDIFNQNVSVYRYINSNSVNDVQNNTLKRYFLVTYSVKFNKLSTK</sequence>
<feature type="domain" description="Outer membrane protein beta-barrel" evidence="2">
    <location>
        <begin position="445"/>
        <end position="752"/>
    </location>
</feature>
<comment type="caution">
    <text evidence="3">The sequence shown here is derived from an EMBL/GenBank/DDBJ whole genome shotgun (WGS) entry which is preliminary data.</text>
</comment>
<protein>
    <submittedName>
        <fullName evidence="3">Outer membrane beta-barrel protein</fullName>
    </submittedName>
</protein>
<dbReference type="Proteomes" id="UP001589828">
    <property type="component" value="Unassembled WGS sequence"/>
</dbReference>
<evidence type="ECO:0000313" key="4">
    <source>
        <dbReference type="Proteomes" id="UP001589828"/>
    </source>
</evidence>
<reference evidence="3 4" key="1">
    <citation type="submission" date="2024-09" db="EMBL/GenBank/DDBJ databases">
        <authorList>
            <person name="Sun Q."/>
            <person name="Mori K."/>
        </authorList>
    </citation>
    <scope>NUCLEOTIDE SEQUENCE [LARGE SCALE GENOMIC DNA]</scope>
    <source>
        <strain evidence="3 4">NCAIM B.02415</strain>
    </source>
</reference>
<dbReference type="InterPro" id="IPR008969">
    <property type="entry name" value="CarboxyPept-like_regulatory"/>
</dbReference>
<dbReference type="SUPFAM" id="SSF49464">
    <property type="entry name" value="Carboxypeptidase regulatory domain-like"/>
    <property type="match status" value="1"/>
</dbReference>
<organism evidence="3 4">
    <name type="scientific">Mucilaginibacter angelicae</name>
    <dbReference type="NCBI Taxonomy" id="869718"/>
    <lineage>
        <taxon>Bacteria</taxon>
        <taxon>Pseudomonadati</taxon>
        <taxon>Bacteroidota</taxon>
        <taxon>Sphingobacteriia</taxon>
        <taxon>Sphingobacteriales</taxon>
        <taxon>Sphingobacteriaceae</taxon>
        <taxon>Mucilaginibacter</taxon>
    </lineage>
</organism>
<evidence type="ECO:0000313" key="3">
    <source>
        <dbReference type="EMBL" id="MFC0518494.1"/>
    </source>
</evidence>
<dbReference type="Pfam" id="PF13715">
    <property type="entry name" value="CarbopepD_reg_2"/>
    <property type="match status" value="1"/>
</dbReference>
<dbReference type="SUPFAM" id="SSF56935">
    <property type="entry name" value="Porins"/>
    <property type="match status" value="1"/>
</dbReference>
<proteinExistence type="predicted"/>